<gene>
    <name evidence="1" type="ORF">HPB47_023620</name>
</gene>
<evidence type="ECO:0000313" key="2">
    <source>
        <dbReference type="Proteomes" id="UP000805193"/>
    </source>
</evidence>
<sequence>MRKKEKLSPYNELIVEVRLQDTGPDTFSPYGWWVSRSNQKMDYWGGSVPGSRKCKCGLYGTCKDPQRYCNCDAGLEEWTMDGGELTDRDYLPVRQLRFGDTGSASLLEDRKRGRYTLGPLDCQGDGGDQIQLLYETAGGGPQGVSVETSYKLNNNVWHSVHVERNKKEARIIVDDSQGAEVKEKPDRSHALNLPGRLVIGASVDYKEGYVGCMRAFLVNGVPVQLRAHAREGLYGLSLGCVGKCASAPCLNGGFCLEGYQGYTCDCQWTPFKGPICADEIGVNLRSDYFVRYDFETTLSTLEEYIRVGFTTTEHHGMIFGMSSRTGEYLNLMMSTSGHLRLVFDFGFERQEIIIKNENFALGQIHDIQIKRSHNGQRLTIFVSVCVLHDGSESMGTGEGFVGCISRVQFDDHMPLRRYFQESRRSNVHAHPEGLVREDTCGIEPVTYPTPVDETRPPPTLPPGVYREPWASSSYADSAILGGVLAVILAALVLMAIIMGRYVSRHKGEYLTHEDIGSKDAPDADTAVAHGVRGHEVAKKREWFI</sequence>
<reference evidence="1 2" key="1">
    <citation type="journal article" date="2020" name="Cell">
        <title>Large-Scale Comparative Analyses of Tick Genomes Elucidate Their Genetic Diversity and Vector Capacities.</title>
        <authorList>
            <consortium name="Tick Genome and Microbiome Consortium (TIGMIC)"/>
            <person name="Jia N."/>
            <person name="Wang J."/>
            <person name="Shi W."/>
            <person name="Du L."/>
            <person name="Sun Y."/>
            <person name="Zhan W."/>
            <person name="Jiang J.F."/>
            <person name="Wang Q."/>
            <person name="Zhang B."/>
            <person name="Ji P."/>
            <person name="Bell-Sakyi L."/>
            <person name="Cui X.M."/>
            <person name="Yuan T.T."/>
            <person name="Jiang B.G."/>
            <person name="Yang W.F."/>
            <person name="Lam T.T."/>
            <person name="Chang Q.C."/>
            <person name="Ding S.J."/>
            <person name="Wang X.J."/>
            <person name="Zhu J.G."/>
            <person name="Ruan X.D."/>
            <person name="Zhao L."/>
            <person name="Wei J.T."/>
            <person name="Ye R.Z."/>
            <person name="Que T.C."/>
            <person name="Du C.H."/>
            <person name="Zhou Y.H."/>
            <person name="Cheng J.X."/>
            <person name="Dai P.F."/>
            <person name="Guo W.B."/>
            <person name="Han X.H."/>
            <person name="Huang E.J."/>
            <person name="Li L.F."/>
            <person name="Wei W."/>
            <person name="Gao Y.C."/>
            <person name="Liu J.Z."/>
            <person name="Shao H.Z."/>
            <person name="Wang X."/>
            <person name="Wang C.C."/>
            <person name="Yang T.C."/>
            <person name="Huo Q.B."/>
            <person name="Li W."/>
            <person name="Chen H.Y."/>
            <person name="Chen S.E."/>
            <person name="Zhou L.G."/>
            <person name="Ni X.B."/>
            <person name="Tian J.H."/>
            <person name="Sheng Y."/>
            <person name="Liu T."/>
            <person name="Pan Y.S."/>
            <person name="Xia L.Y."/>
            <person name="Li J."/>
            <person name="Zhao F."/>
            <person name="Cao W.C."/>
        </authorList>
    </citation>
    <scope>NUCLEOTIDE SEQUENCE [LARGE SCALE GENOMIC DNA]</scope>
    <source>
        <strain evidence="1">Iper-2018</strain>
    </source>
</reference>
<accession>A0AC60Q6H9</accession>
<name>A0AC60Q6H9_IXOPE</name>
<protein>
    <submittedName>
        <fullName evidence="1">Uncharacterized protein</fullName>
    </submittedName>
</protein>
<comment type="caution">
    <text evidence="1">The sequence shown here is derived from an EMBL/GenBank/DDBJ whole genome shotgun (WGS) entry which is preliminary data.</text>
</comment>
<dbReference type="EMBL" id="JABSTQ010009410">
    <property type="protein sequence ID" value="KAG0429457.1"/>
    <property type="molecule type" value="Genomic_DNA"/>
</dbReference>
<organism evidence="1 2">
    <name type="scientific">Ixodes persulcatus</name>
    <name type="common">Taiga tick</name>
    <dbReference type="NCBI Taxonomy" id="34615"/>
    <lineage>
        <taxon>Eukaryota</taxon>
        <taxon>Metazoa</taxon>
        <taxon>Ecdysozoa</taxon>
        <taxon>Arthropoda</taxon>
        <taxon>Chelicerata</taxon>
        <taxon>Arachnida</taxon>
        <taxon>Acari</taxon>
        <taxon>Parasitiformes</taxon>
        <taxon>Ixodida</taxon>
        <taxon>Ixodoidea</taxon>
        <taxon>Ixodidae</taxon>
        <taxon>Ixodinae</taxon>
        <taxon>Ixodes</taxon>
    </lineage>
</organism>
<evidence type="ECO:0000313" key="1">
    <source>
        <dbReference type="EMBL" id="KAG0429457.1"/>
    </source>
</evidence>
<proteinExistence type="predicted"/>
<keyword evidence="2" id="KW-1185">Reference proteome</keyword>
<dbReference type="Proteomes" id="UP000805193">
    <property type="component" value="Unassembled WGS sequence"/>
</dbReference>